<name>J9D6P5_9ZZZZ</name>
<dbReference type="EMBL" id="AMCI01000626">
    <property type="protein sequence ID" value="EJX08431.1"/>
    <property type="molecule type" value="Genomic_DNA"/>
</dbReference>
<organism evidence="1">
    <name type="scientific">gut metagenome</name>
    <dbReference type="NCBI Taxonomy" id="749906"/>
    <lineage>
        <taxon>unclassified sequences</taxon>
        <taxon>metagenomes</taxon>
        <taxon>organismal metagenomes</taxon>
    </lineage>
</organism>
<gene>
    <name evidence="1" type="ORF">EVA_03457</name>
</gene>
<comment type="caution">
    <text evidence="1">The sequence shown here is derived from an EMBL/GenBank/DDBJ whole genome shotgun (WGS) entry which is preliminary data.</text>
</comment>
<proteinExistence type="predicted"/>
<protein>
    <submittedName>
        <fullName evidence="1">Uncharacterized protein</fullName>
    </submittedName>
</protein>
<reference evidence="1" key="1">
    <citation type="journal article" date="2012" name="PLoS ONE">
        <title>Gene sets for utilization of primary and secondary nutrition supplies in the distal gut of endangered iberian lynx.</title>
        <authorList>
            <person name="Alcaide M."/>
            <person name="Messina E."/>
            <person name="Richter M."/>
            <person name="Bargiela R."/>
            <person name="Peplies J."/>
            <person name="Huws S.A."/>
            <person name="Newbold C.J."/>
            <person name="Golyshin P.N."/>
            <person name="Simon M.A."/>
            <person name="Lopez G."/>
            <person name="Yakimov M.M."/>
            <person name="Ferrer M."/>
        </authorList>
    </citation>
    <scope>NUCLEOTIDE SEQUENCE</scope>
</reference>
<sequence>MPRPLWRSLPFAVRLQLIGMPTDPLLLHATKLPTDA</sequence>
<accession>J9D6P5</accession>
<evidence type="ECO:0000313" key="1">
    <source>
        <dbReference type="EMBL" id="EJX08431.1"/>
    </source>
</evidence>
<dbReference type="AlphaFoldDB" id="J9D6P5"/>